<evidence type="ECO:0000313" key="4">
    <source>
        <dbReference type="Proteomes" id="UP000319383"/>
    </source>
</evidence>
<protein>
    <recommendedName>
        <fullName evidence="2">DUF5658 domain-containing protein</fullName>
    </recommendedName>
</protein>
<dbReference type="InterPro" id="IPR043717">
    <property type="entry name" value="DUF5658"/>
</dbReference>
<name>A0A517ZIA0_9PLAN</name>
<feature type="transmembrane region" description="Helical" evidence="1">
    <location>
        <begin position="104"/>
        <end position="126"/>
    </location>
</feature>
<proteinExistence type="predicted"/>
<dbReference type="Pfam" id="PF18902">
    <property type="entry name" value="DUF5658"/>
    <property type="match status" value="1"/>
</dbReference>
<evidence type="ECO:0000313" key="3">
    <source>
        <dbReference type="EMBL" id="QDU42206.1"/>
    </source>
</evidence>
<dbReference type="RefSeq" id="WP_145374282.1">
    <property type="nucleotide sequence ID" value="NZ_CP036276.1"/>
</dbReference>
<dbReference type="Proteomes" id="UP000319383">
    <property type="component" value="Chromosome"/>
</dbReference>
<dbReference type="AlphaFoldDB" id="A0A517ZIA0"/>
<keyword evidence="1" id="KW-0472">Membrane</keyword>
<feature type="transmembrane region" description="Helical" evidence="1">
    <location>
        <begin position="30"/>
        <end position="48"/>
    </location>
</feature>
<organism evidence="3 4">
    <name type="scientific">Symmachiella dynata</name>
    <dbReference type="NCBI Taxonomy" id="2527995"/>
    <lineage>
        <taxon>Bacteria</taxon>
        <taxon>Pseudomonadati</taxon>
        <taxon>Planctomycetota</taxon>
        <taxon>Planctomycetia</taxon>
        <taxon>Planctomycetales</taxon>
        <taxon>Planctomycetaceae</taxon>
        <taxon>Symmachiella</taxon>
    </lineage>
</organism>
<feature type="transmembrane region" description="Helical" evidence="1">
    <location>
        <begin position="75"/>
        <end position="95"/>
    </location>
</feature>
<dbReference type="EMBL" id="CP036276">
    <property type="protein sequence ID" value="QDU42206.1"/>
    <property type="molecule type" value="Genomic_DNA"/>
</dbReference>
<reference evidence="3 4" key="1">
    <citation type="submission" date="2019-02" db="EMBL/GenBank/DDBJ databases">
        <title>Deep-cultivation of Planctomycetes and their phenomic and genomic characterization uncovers novel biology.</title>
        <authorList>
            <person name="Wiegand S."/>
            <person name="Jogler M."/>
            <person name="Boedeker C."/>
            <person name="Pinto D."/>
            <person name="Vollmers J."/>
            <person name="Rivas-Marin E."/>
            <person name="Kohn T."/>
            <person name="Peeters S.H."/>
            <person name="Heuer A."/>
            <person name="Rast P."/>
            <person name="Oberbeckmann S."/>
            <person name="Bunk B."/>
            <person name="Jeske O."/>
            <person name="Meyerdierks A."/>
            <person name="Storesund J.E."/>
            <person name="Kallscheuer N."/>
            <person name="Luecker S."/>
            <person name="Lage O.M."/>
            <person name="Pohl T."/>
            <person name="Merkel B.J."/>
            <person name="Hornburger P."/>
            <person name="Mueller R.-W."/>
            <person name="Bruemmer F."/>
            <person name="Labrenz M."/>
            <person name="Spormann A.M."/>
            <person name="Op den Camp H."/>
            <person name="Overmann J."/>
            <person name="Amann R."/>
            <person name="Jetten M.S.M."/>
            <person name="Mascher T."/>
            <person name="Medema M.H."/>
            <person name="Devos D.P."/>
            <person name="Kaster A.-K."/>
            <person name="Ovreas L."/>
            <person name="Rohde M."/>
            <person name="Galperin M.Y."/>
            <person name="Jogler C."/>
        </authorList>
    </citation>
    <scope>NUCLEOTIDE SEQUENCE [LARGE SCALE GENOMIC DNA]</scope>
    <source>
        <strain evidence="3 4">Mal52</strain>
    </source>
</reference>
<feature type="domain" description="DUF5658" evidence="2">
    <location>
        <begin position="32"/>
        <end position="124"/>
    </location>
</feature>
<keyword evidence="1" id="KW-1133">Transmembrane helix</keyword>
<evidence type="ECO:0000256" key="1">
    <source>
        <dbReference type="SAM" id="Phobius"/>
    </source>
</evidence>
<gene>
    <name evidence="3" type="ORF">Mal52_06610</name>
</gene>
<keyword evidence="1" id="KW-0812">Transmembrane</keyword>
<accession>A0A517ZIA0</accession>
<sequence length="135" mass="15332">MDETTEEPVDDTLSPTKRLFGRQIPLERETLLFVVASALDVVMTWILLNKYQADGFVESNPIARFFLESWGPRGLVYFKFVMVAFVAVICQIIALKREDIARRILYFATALVACVVIYSFTLLVRYSSAVPNPFG</sequence>
<evidence type="ECO:0000259" key="2">
    <source>
        <dbReference type="Pfam" id="PF18902"/>
    </source>
</evidence>
<keyword evidence="4" id="KW-1185">Reference proteome</keyword>
<dbReference type="KEGG" id="sdyn:Mal52_06610"/>